<dbReference type="Gramene" id="mRNA:HanXRQr2_Chr06g0258931">
    <property type="protein sequence ID" value="mRNA:HanXRQr2_Chr06g0258931"/>
    <property type="gene ID" value="HanXRQr2_Chr06g0258931"/>
</dbReference>
<dbReference type="AlphaFoldDB" id="A0A9K3NJB3"/>
<dbReference type="PANTHER" id="PTHR46234">
    <property type="entry name" value="ALPHA/BETA-HYDROLASES SUPERFAMILY PROTEIN"/>
    <property type="match status" value="1"/>
</dbReference>
<keyword evidence="2" id="KW-1185">Reference proteome</keyword>
<name>A0A9K3NJB3_HELAN</name>
<reference evidence="1" key="1">
    <citation type="journal article" date="2017" name="Nature">
        <title>The sunflower genome provides insights into oil metabolism, flowering and Asterid evolution.</title>
        <authorList>
            <person name="Badouin H."/>
            <person name="Gouzy J."/>
            <person name="Grassa C.J."/>
            <person name="Murat F."/>
            <person name="Staton S.E."/>
            <person name="Cottret L."/>
            <person name="Lelandais-Briere C."/>
            <person name="Owens G.L."/>
            <person name="Carrere S."/>
            <person name="Mayjonade B."/>
            <person name="Legrand L."/>
            <person name="Gill N."/>
            <person name="Kane N.C."/>
            <person name="Bowers J.E."/>
            <person name="Hubner S."/>
            <person name="Bellec A."/>
            <person name="Berard A."/>
            <person name="Berges H."/>
            <person name="Blanchet N."/>
            <person name="Boniface M.C."/>
            <person name="Brunel D."/>
            <person name="Catrice O."/>
            <person name="Chaidir N."/>
            <person name="Claudel C."/>
            <person name="Donnadieu C."/>
            <person name="Faraut T."/>
            <person name="Fievet G."/>
            <person name="Helmstetter N."/>
            <person name="King M."/>
            <person name="Knapp S.J."/>
            <person name="Lai Z."/>
            <person name="Le Paslier M.C."/>
            <person name="Lippi Y."/>
            <person name="Lorenzon L."/>
            <person name="Mandel J.R."/>
            <person name="Marage G."/>
            <person name="Marchand G."/>
            <person name="Marquand E."/>
            <person name="Bret-Mestries E."/>
            <person name="Morien E."/>
            <person name="Nambeesan S."/>
            <person name="Nguyen T."/>
            <person name="Pegot-Espagnet P."/>
            <person name="Pouilly N."/>
            <person name="Raftis F."/>
            <person name="Sallet E."/>
            <person name="Schiex T."/>
            <person name="Thomas J."/>
            <person name="Vandecasteele C."/>
            <person name="Vares D."/>
            <person name="Vear F."/>
            <person name="Vautrin S."/>
            <person name="Crespi M."/>
            <person name="Mangin B."/>
            <person name="Burke J.M."/>
            <person name="Salse J."/>
            <person name="Munos S."/>
            <person name="Vincourt P."/>
            <person name="Rieseberg L.H."/>
            <person name="Langlade N.B."/>
        </authorList>
    </citation>
    <scope>NUCLEOTIDE SEQUENCE</scope>
    <source>
        <tissue evidence="1">Leaves</tissue>
    </source>
</reference>
<dbReference type="EMBL" id="MNCJ02000321">
    <property type="protein sequence ID" value="KAF5802386.1"/>
    <property type="molecule type" value="Genomic_DNA"/>
</dbReference>
<evidence type="ECO:0000313" key="2">
    <source>
        <dbReference type="Proteomes" id="UP000215914"/>
    </source>
</evidence>
<proteinExistence type="predicted"/>
<keyword evidence="1" id="KW-0378">Hydrolase</keyword>
<organism evidence="1 2">
    <name type="scientific">Helianthus annuus</name>
    <name type="common">Common sunflower</name>
    <dbReference type="NCBI Taxonomy" id="4232"/>
    <lineage>
        <taxon>Eukaryota</taxon>
        <taxon>Viridiplantae</taxon>
        <taxon>Streptophyta</taxon>
        <taxon>Embryophyta</taxon>
        <taxon>Tracheophyta</taxon>
        <taxon>Spermatophyta</taxon>
        <taxon>Magnoliopsida</taxon>
        <taxon>eudicotyledons</taxon>
        <taxon>Gunneridae</taxon>
        <taxon>Pentapetalae</taxon>
        <taxon>asterids</taxon>
        <taxon>campanulids</taxon>
        <taxon>Asterales</taxon>
        <taxon>Asteraceae</taxon>
        <taxon>Asteroideae</taxon>
        <taxon>Heliantheae alliance</taxon>
        <taxon>Heliantheae</taxon>
        <taxon>Helianthus</taxon>
    </lineage>
</organism>
<dbReference type="InterPro" id="IPR029058">
    <property type="entry name" value="AB_hydrolase_fold"/>
</dbReference>
<dbReference type="Proteomes" id="UP000215914">
    <property type="component" value="Unassembled WGS sequence"/>
</dbReference>
<protein>
    <submittedName>
        <fullName evidence="1">Alpha/Beta hydrolase</fullName>
    </submittedName>
</protein>
<reference evidence="1" key="2">
    <citation type="submission" date="2020-06" db="EMBL/GenBank/DDBJ databases">
        <title>Helianthus annuus Genome sequencing and assembly Release 2.</title>
        <authorList>
            <person name="Gouzy J."/>
            <person name="Langlade N."/>
            <person name="Munos S."/>
        </authorList>
    </citation>
    <scope>NUCLEOTIDE SEQUENCE</scope>
    <source>
        <tissue evidence="1">Leaves</tissue>
    </source>
</reference>
<accession>A0A9K3NJB3</accession>
<dbReference type="SUPFAM" id="SSF53474">
    <property type="entry name" value="alpha/beta-Hydrolases"/>
    <property type="match status" value="1"/>
</dbReference>
<dbReference type="Gene3D" id="3.40.50.1820">
    <property type="entry name" value="alpha/beta hydrolase"/>
    <property type="match status" value="1"/>
</dbReference>
<gene>
    <name evidence="1" type="ORF">HanXRQr2_Chr06g0258931</name>
</gene>
<evidence type="ECO:0000313" key="1">
    <source>
        <dbReference type="EMBL" id="KAF5802386.1"/>
    </source>
</evidence>
<dbReference type="GO" id="GO:0016787">
    <property type="term" value="F:hydrolase activity"/>
    <property type="evidence" value="ECO:0007669"/>
    <property type="project" value="UniProtKB-KW"/>
</dbReference>
<sequence>MGAAMALYSATCRAIRQFGNGNRYPINLSAAVALSGWLPCSRIVRSRVHASREAVRRAAALPVLVFHGQGIYLHINNISPTDLFILA</sequence>
<comment type="caution">
    <text evidence="1">The sequence shown here is derived from an EMBL/GenBank/DDBJ whole genome shotgun (WGS) entry which is preliminary data.</text>
</comment>